<dbReference type="PROSITE" id="PS50865">
    <property type="entry name" value="ZF_MYND_2"/>
    <property type="match status" value="1"/>
</dbReference>
<feature type="compositionally biased region" description="Polar residues" evidence="5">
    <location>
        <begin position="210"/>
        <end position="219"/>
    </location>
</feature>
<feature type="compositionally biased region" description="Polar residues" evidence="5">
    <location>
        <begin position="426"/>
        <end position="437"/>
    </location>
</feature>
<feature type="compositionally biased region" description="Basic and acidic residues" evidence="5">
    <location>
        <begin position="415"/>
        <end position="425"/>
    </location>
</feature>
<dbReference type="STRING" id="356882.A0A423VZQ6"/>
<evidence type="ECO:0000259" key="6">
    <source>
        <dbReference type="PROSITE" id="PS50865"/>
    </source>
</evidence>
<feature type="compositionally biased region" description="Polar residues" evidence="5">
    <location>
        <begin position="50"/>
        <end position="86"/>
    </location>
</feature>
<organism evidence="7 8">
    <name type="scientific">Cytospora schulzeri</name>
    <dbReference type="NCBI Taxonomy" id="448051"/>
    <lineage>
        <taxon>Eukaryota</taxon>
        <taxon>Fungi</taxon>
        <taxon>Dikarya</taxon>
        <taxon>Ascomycota</taxon>
        <taxon>Pezizomycotina</taxon>
        <taxon>Sordariomycetes</taxon>
        <taxon>Sordariomycetidae</taxon>
        <taxon>Diaporthales</taxon>
        <taxon>Cytosporaceae</taxon>
        <taxon>Cytospora</taxon>
    </lineage>
</organism>
<feature type="compositionally biased region" description="Low complexity" evidence="5">
    <location>
        <begin position="247"/>
        <end position="257"/>
    </location>
</feature>
<accession>A0A423VZQ6</accession>
<dbReference type="SUPFAM" id="SSF144232">
    <property type="entry name" value="HIT/MYND zinc finger-like"/>
    <property type="match status" value="1"/>
</dbReference>
<keyword evidence="1" id="KW-0479">Metal-binding</keyword>
<comment type="caution">
    <text evidence="7">The sequence shown here is derived from an EMBL/GenBank/DDBJ whole genome shotgun (WGS) entry which is preliminary data.</text>
</comment>
<dbReference type="Proteomes" id="UP000283895">
    <property type="component" value="Unassembled WGS sequence"/>
</dbReference>
<dbReference type="GO" id="GO:0008270">
    <property type="term" value="F:zinc ion binding"/>
    <property type="evidence" value="ECO:0007669"/>
    <property type="project" value="UniProtKB-KW"/>
</dbReference>
<gene>
    <name evidence="7" type="ORF">VMCG_07816</name>
</gene>
<feature type="domain" description="MYND-type" evidence="6">
    <location>
        <begin position="502"/>
        <end position="540"/>
    </location>
</feature>
<dbReference type="InterPro" id="IPR002893">
    <property type="entry name" value="Znf_MYND"/>
</dbReference>
<proteinExistence type="predicted"/>
<feature type="region of interest" description="Disordered" evidence="5">
    <location>
        <begin position="1"/>
        <end position="117"/>
    </location>
</feature>
<dbReference type="OrthoDB" id="5231159at2759"/>
<dbReference type="AlphaFoldDB" id="A0A423VZQ6"/>
<evidence type="ECO:0000256" key="1">
    <source>
        <dbReference type="ARBA" id="ARBA00022723"/>
    </source>
</evidence>
<dbReference type="Pfam" id="PF01753">
    <property type="entry name" value="zf-MYND"/>
    <property type="match status" value="1"/>
</dbReference>
<keyword evidence="3" id="KW-0862">Zinc</keyword>
<evidence type="ECO:0000256" key="5">
    <source>
        <dbReference type="SAM" id="MobiDB-lite"/>
    </source>
</evidence>
<feature type="compositionally biased region" description="Basic residues" evidence="5">
    <location>
        <begin position="7"/>
        <end position="18"/>
    </location>
</feature>
<name>A0A423VZQ6_9PEZI</name>
<dbReference type="Gene3D" id="6.10.140.2220">
    <property type="match status" value="1"/>
</dbReference>
<feature type="region of interest" description="Disordered" evidence="5">
    <location>
        <begin position="402"/>
        <end position="440"/>
    </location>
</feature>
<evidence type="ECO:0000256" key="3">
    <source>
        <dbReference type="ARBA" id="ARBA00022833"/>
    </source>
</evidence>
<evidence type="ECO:0000313" key="8">
    <source>
        <dbReference type="Proteomes" id="UP000283895"/>
    </source>
</evidence>
<evidence type="ECO:0000256" key="2">
    <source>
        <dbReference type="ARBA" id="ARBA00022771"/>
    </source>
</evidence>
<sequence length="692" mass="74104">MDTRSVIRSRRQSARLHKQSRDDKTAKQSLPSRRVSDTAVSRPRSVTPKPAQSQPTTSKAPTIKLAQSTTEPAQASEATFTANSSVKEGKRVANSPIFPNLPATKDTRPDANNKDLSPVTVLSRKPKAAATDDDGTEGRGRICGKWIKTAQGAMRLVQDTPQDVSRGAMGRLEATPVDEASYIPANRRRSARLAGSTPEVEDIKLPATIADSQATQPSTTEREAVAPTTPLKQGPTADSQHPPRRVSSGTSSDSSLTDFEELPPHNSLSLADKQAAEVNLAEKTSPIPELVADIARIIETSSPIAARASHSDKSNIATSTEQLAAETTVTTAPAPESSSIANSLTEAVDNANHNSSFPQPIVADPFPLEFNSEGTSSGQEIPSAFGKVVSLSAAAIPDTFTAIQDQTHGSRGVKRHAEEMSHDEQNPTQQQSLTASNRPLKFVTPTKRPNLIDSAASRDCYDIEDDELGGPDVGLWLDGENGGAGRVSGLQDEPPLHGTIKCGDCGRVPQKFVVCANCLKTGYCGKYCQMWNWPIHRKVCEASKEADSGEVKRQEEYLEGAWAGALQVLKKNVIDRDHDRGTEVQDQAEMQAIVHSSFMDHGVDKSIAEHRSGSVGGDGNEAVTSEEGIGQQVCGSDMGEDETVGVSVMADKHAGNDVQDKEDIVFKMPPPSPESMFRSRAMALRLAQATEV</sequence>
<protein>
    <recommendedName>
        <fullName evidence="6">MYND-type domain-containing protein</fullName>
    </recommendedName>
</protein>
<dbReference type="EMBL" id="LKEA01000032">
    <property type="protein sequence ID" value="ROV96558.1"/>
    <property type="molecule type" value="Genomic_DNA"/>
</dbReference>
<evidence type="ECO:0000256" key="4">
    <source>
        <dbReference type="PROSITE-ProRule" id="PRU00134"/>
    </source>
</evidence>
<reference evidence="7 8" key="1">
    <citation type="submission" date="2015-09" db="EMBL/GenBank/DDBJ databases">
        <title>Host preference determinants of Valsa canker pathogens revealed by comparative genomics.</title>
        <authorList>
            <person name="Yin Z."/>
            <person name="Huang L."/>
        </authorList>
    </citation>
    <scope>NUCLEOTIDE SEQUENCE [LARGE SCALE GENOMIC DNA]</scope>
    <source>
        <strain evidence="7 8">03-1</strain>
    </source>
</reference>
<keyword evidence="2 4" id="KW-0863">Zinc-finger</keyword>
<evidence type="ECO:0000313" key="7">
    <source>
        <dbReference type="EMBL" id="ROV96558.1"/>
    </source>
</evidence>
<keyword evidence="8" id="KW-1185">Reference proteome</keyword>
<feature type="region of interest" description="Disordered" evidence="5">
    <location>
        <begin position="188"/>
        <end position="265"/>
    </location>
</feature>